<organism evidence="3 4">
    <name type="scientific">Limulus polyphemus</name>
    <name type="common">Atlantic horseshoe crab</name>
    <dbReference type="NCBI Taxonomy" id="6850"/>
    <lineage>
        <taxon>Eukaryota</taxon>
        <taxon>Metazoa</taxon>
        <taxon>Ecdysozoa</taxon>
        <taxon>Arthropoda</taxon>
        <taxon>Chelicerata</taxon>
        <taxon>Merostomata</taxon>
        <taxon>Xiphosura</taxon>
        <taxon>Limulidae</taxon>
        <taxon>Limulus</taxon>
    </lineage>
</organism>
<feature type="domain" description="Ig-like" evidence="2">
    <location>
        <begin position="96"/>
        <end position="187"/>
    </location>
</feature>
<feature type="domain" description="Ig-like" evidence="2">
    <location>
        <begin position="286"/>
        <end position="377"/>
    </location>
</feature>
<dbReference type="Pfam" id="PF13927">
    <property type="entry name" value="Ig_3"/>
    <property type="match status" value="2"/>
</dbReference>
<dbReference type="SUPFAM" id="SSF48726">
    <property type="entry name" value="Immunoglobulin"/>
    <property type="match status" value="12"/>
</dbReference>
<dbReference type="InterPro" id="IPR013098">
    <property type="entry name" value="Ig_I-set"/>
</dbReference>
<dbReference type="Pfam" id="PF07679">
    <property type="entry name" value="I-set"/>
    <property type="match status" value="9"/>
</dbReference>
<feature type="domain" description="Ig-like" evidence="2">
    <location>
        <begin position="192"/>
        <end position="281"/>
    </location>
</feature>
<feature type="domain" description="Ig-like" evidence="2">
    <location>
        <begin position="569"/>
        <end position="660"/>
    </location>
</feature>
<dbReference type="CDD" id="cd00096">
    <property type="entry name" value="Ig"/>
    <property type="match status" value="5"/>
</dbReference>
<evidence type="ECO:0000313" key="4">
    <source>
        <dbReference type="RefSeq" id="XP_013791480.2"/>
    </source>
</evidence>
<dbReference type="Gene3D" id="2.60.40.10">
    <property type="entry name" value="Immunoglobulins"/>
    <property type="match status" value="12"/>
</dbReference>
<dbReference type="InterPro" id="IPR013783">
    <property type="entry name" value="Ig-like_fold"/>
</dbReference>
<gene>
    <name evidence="4" type="primary">LOC106475338</name>
</gene>
<feature type="domain" description="Ig-like" evidence="2">
    <location>
        <begin position="1030"/>
        <end position="1074"/>
    </location>
</feature>
<feature type="domain" description="Ig-like" evidence="2">
    <location>
        <begin position="939"/>
        <end position="1025"/>
    </location>
</feature>
<dbReference type="Proteomes" id="UP000694941">
    <property type="component" value="Unplaced"/>
</dbReference>
<feature type="domain" description="Ig-like" evidence="2">
    <location>
        <begin position="477"/>
        <end position="565"/>
    </location>
</feature>
<feature type="domain" description="Ig-like" evidence="2">
    <location>
        <begin position="665"/>
        <end position="753"/>
    </location>
</feature>
<protein>
    <submittedName>
        <fullName evidence="4">Hemicentin-1-like</fullName>
    </submittedName>
</protein>
<dbReference type="RefSeq" id="XP_013791480.2">
    <property type="nucleotide sequence ID" value="XM_013936026.2"/>
</dbReference>
<feature type="non-terminal residue" evidence="4">
    <location>
        <position position="1"/>
    </location>
</feature>
<proteinExistence type="predicted"/>
<keyword evidence="3" id="KW-1185">Reference proteome</keyword>
<feature type="domain" description="Ig-like" evidence="2">
    <location>
        <begin position="848"/>
        <end position="934"/>
    </location>
</feature>
<dbReference type="InterPro" id="IPR003599">
    <property type="entry name" value="Ig_sub"/>
</dbReference>
<reference evidence="4" key="1">
    <citation type="submission" date="2025-08" db="UniProtKB">
        <authorList>
            <consortium name="RefSeq"/>
        </authorList>
    </citation>
    <scope>IDENTIFICATION</scope>
    <source>
        <tissue evidence="4">Muscle</tissue>
    </source>
</reference>
<name>A0ABM1BZ89_LIMPO</name>
<dbReference type="PANTHER" id="PTHR45080">
    <property type="entry name" value="CONTACTIN 5"/>
    <property type="match status" value="1"/>
</dbReference>
<feature type="domain" description="Ig-like" evidence="2">
    <location>
        <begin position="2"/>
        <end position="91"/>
    </location>
</feature>
<dbReference type="InterPro" id="IPR003598">
    <property type="entry name" value="Ig_sub2"/>
</dbReference>
<dbReference type="InterPro" id="IPR007110">
    <property type="entry name" value="Ig-like_dom"/>
</dbReference>
<dbReference type="GeneID" id="106475338"/>
<keyword evidence="1" id="KW-0393">Immunoglobulin domain</keyword>
<accession>A0ABM1BZ89</accession>
<evidence type="ECO:0000313" key="3">
    <source>
        <dbReference type="Proteomes" id="UP000694941"/>
    </source>
</evidence>
<feature type="domain" description="Ig-like" evidence="2">
    <location>
        <begin position="381"/>
        <end position="472"/>
    </location>
</feature>
<evidence type="ECO:0000256" key="1">
    <source>
        <dbReference type="ARBA" id="ARBA00023319"/>
    </source>
</evidence>
<dbReference type="InterPro" id="IPR050958">
    <property type="entry name" value="Cell_Adh-Cytoskel_Orgn"/>
</dbReference>
<feature type="non-terminal residue" evidence="4">
    <location>
        <position position="1074"/>
    </location>
</feature>
<dbReference type="PANTHER" id="PTHR45080:SF34">
    <property type="entry name" value="MYOSIN LIGHT CHAIN KINASE, SMOOTH MUSCLE-LIKE"/>
    <property type="match status" value="1"/>
</dbReference>
<evidence type="ECO:0000259" key="2">
    <source>
        <dbReference type="PROSITE" id="PS50835"/>
    </source>
</evidence>
<dbReference type="SMART" id="SM00408">
    <property type="entry name" value="IGc2"/>
    <property type="match status" value="11"/>
</dbReference>
<sequence length="1074" mass="117730">PPTISNTTDPSQSILVNRPLFLECPVQADPPAQIEWLKNEQPVDPIRDPFIHFINGGQKLQLLRTRVEDTGNYTCVATNAAGQAKKDFRLDVLVPPKIENNDVLTKEPHAVEKTDVELECYVSGTPRPTVVWMKDGKILQTDNAPQVQFLHENQLLKITEVEVSDGGRYTCVASSLSGTQEKHFDLTVQVPPKISNQLDTKPVGNLNHHAVLFCETTGDPRPLITWLKNGQPIDPFNEPNMNILRDGSELHIRRLRTGDAAKYTCVATNTVGQDEKHFDLSVHVPPTIDRSNFVPTPIALSNRTITLECPVSGNPRPTVTWLRDGRPLSALNMSSRHQIIFEGEKLRISPVHLEDAGRYKCITSNLAGNDEAEFIMDVLVPSLILNADRTTTPNVIEHQAVTLECEVDGKPIPTITWLRDGQLISPVEHPNLKVLPGNVKLRVINATAEDAGLYTCLAANEVGVAEKHFNLDVLVPPSINVSATDPNHVAVQNDDVVLECPASGNPTPRMIWYKDSQMVLPGPGVHLSADGMKLTISRVSVTDAGNYICMAVNDAGDIEVETRLSVMVPPVIDKVGIEGSSQVVINQTAKIFCEAHGTPTPEITWLKNGQPLSAVNSGAYRVSNQGQLLEILRVQGTDNATYSCVAGNDAGIAEEEVKLNVLVPPGIEKSSTNEEMETIIGQPVRITCTVTGHPPPEVTWLKNGHLVQPSQHIQFLEKGHVLLLNSPIETDTAEYTCIATNEAGTTEENFKLNVLIPPFFSDDSHPHVPVIINRPVRLVCPAKGVPPPEISWFKDGEPVRSSDDVHVNKQQLHIYRSQLYHTGFYFCEAANQAGAVDRHFNVSVWVPPKIENSGIPTFMSTVSGHPTILECSTSGTPVPTVLWLKNGRSIQNNEKIQGSRHQLEIHVTTVSDAGTYSCIASNVAGNSSREYVLNVLVPPSIKDGPEKVREIVGESIRLHCEAEGVPQPQVTWLKDEEPLPPVGLNYEVLSGEDLQFLNVRVHNAGNYTCVAQNEAGFAKRNIELDVMVPPSIIPEPSITKVLINQSVNLPCEVTGHPAPKLTWQMNNNILPLSP</sequence>
<dbReference type="InterPro" id="IPR036179">
    <property type="entry name" value="Ig-like_dom_sf"/>
</dbReference>
<feature type="domain" description="Ig-like" evidence="2">
    <location>
        <begin position="757"/>
        <end position="843"/>
    </location>
</feature>
<dbReference type="SMART" id="SM00409">
    <property type="entry name" value="IG"/>
    <property type="match status" value="11"/>
</dbReference>
<dbReference type="PROSITE" id="PS50835">
    <property type="entry name" value="IG_LIKE"/>
    <property type="match status" value="12"/>
</dbReference>